<evidence type="ECO:0000313" key="1">
    <source>
        <dbReference type="EMBL" id="GEL79453.1"/>
    </source>
</evidence>
<dbReference type="EMBL" id="BJWA01000003">
    <property type="protein sequence ID" value="GEL79453.1"/>
    <property type="molecule type" value="Genomic_DNA"/>
</dbReference>
<organism evidence="1 2">
    <name type="scientific">Enterococcus mundtii</name>
    <dbReference type="NCBI Taxonomy" id="53346"/>
    <lineage>
        <taxon>Bacteria</taxon>
        <taxon>Bacillati</taxon>
        <taxon>Bacillota</taxon>
        <taxon>Bacilli</taxon>
        <taxon>Lactobacillales</taxon>
        <taxon>Enterococcaceae</taxon>
        <taxon>Enterococcus</taxon>
    </lineage>
</organism>
<evidence type="ECO:0008006" key="3">
    <source>
        <dbReference type="Google" id="ProtNLM"/>
    </source>
</evidence>
<keyword evidence="2" id="KW-1185">Reference proteome</keyword>
<sequence>MSNIQITVAKTIEVPQAWMAKDEAIIYFGYQFHKPLFQKLLKEFKEHDDFKEGYRLVTYGLPIINIKTFDNFLVWRDKNKFKRKRQV</sequence>
<reference evidence="1 2" key="1">
    <citation type="submission" date="2019-07" db="EMBL/GenBank/DDBJ databases">
        <title>Whole genome shotgun sequence of Enterococcus mundtii NBRC 100490.</title>
        <authorList>
            <person name="Hosoyama A."/>
            <person name="Uohara A."/>
            <person name="Ohji S."/>
            <person name="Ichikawa N."/>
        </authorList>
    </citation>
    <scope>NUCLEOTIDE SEQUENCE [LARGE SCALE GENOMIC DNA]</scope>
    <source>
        <strain evidence="1 2">NBRC 100490</strain>
    </source>
</reference>
<protein>
    <recommendedName>
        <fullName evidence="3">Excisionase</fullName>
    </recommendedName>
</protein>
<dbReference type="Proteomes" id="UP000321175">
    <property type="component" value="Unassembled WGS sequence"/>
</dbReference>
<name>A0ABQ0VAF7_ENTMU</name>
<evidence type="ECO:0000313" key="2">
    <source>
        <dbReference type="Proteomes" id="UP000321175"/>
    </source>
</evidence>
<proteinExistence type="predicted"/>
<accession>A0ABQ0VAF7</accession>
<comment type="caution">
    <text evidence="1">The sequence shown here is derived from an EMBL/GenBank/DDBJ whole genome shotgun (WGS) entry which is preliminary data.</text>
</comment>
<gene>
    <name evidence="1" type="ORF">EMU01_05970</name>
</gene>